<dbReference type="Gene3D" id="3.40.190.10">
    <property type="entry name" value="Periplasmic binding protein-like II"/>
    <property type="match status" value="1"/>
</dbReference>
<keyword evidence="2" id="KW-1185">Reference proteome</keyword>
<dbReference type="RefSeq" id="WP_386090751.1">
    <property type="nucleotide sequence ID" value="NZ_JBHRXN010000022.1"/>
</dbReference>
<accession>A0ABV7RIR6</accession>
<dbReference type="PANTHER" id="PTHR35841">
    <property type="entry name" value="PHOSPHONATES-BINDING PERIPLASMIC PROTEIN"/>
    <property type="match status" value="1"/>
</dbReference>
<evidence type="ECO:0000313" key="2">
    <source>
        <dbReference type="Proteomes" id="UP001595741"/>
    </source>
</evidence>
<organism evidence="1 2">
    <name type="scientific">Vogesella facilis</name>
    <dbReference type="NCBI Taxonomy" id="1655232"/>
    <lineage>
        <taxon>Bacteria</taxon>
        <taxon>Pseudomonadati</taxon>
        <taxon>Pseudomonadota</taxon>
        <taxon>Betaproteobacteria</taxon>
        <taxon>Neisseriales</taxon>
        <taxon>Chromobacteriaceae</taxon>
        <taxon>Vogesella</taxon>
    </lineage>
</organism>
<protein>
    <submittedName>
        <fullName evidence="1">Phosphate/phosphite/phosphonate ABC transporter substrate-binding protein</fullName>
    </submittedName>
</protein>
<comment type="caution">
    <text evidence="1">The sequence shown here is derived from an EMBL/GenBank/DDBJ whole genome shotgun (WGS) entry which is preliminary data.</text>
</comment>
<dbReference type="Proteomes" id="UP001595741">
    <property type="component" value="Unassembled WGS sequence"/>
</dbReference>
<name>A0ABV7RIR6_9NEIS</name>
<proteinExistence type="predicted"/>
<sequence length="263" mass="28609">MLCSLPMYPHAAPALAELWGALRQRLQAGGLAELPATLMQPDDYLAHWRAPQLLLSQSCGYPVAALLADTVTVLGAFHYEVPGCRGYHYSSQLLVRHDDPRQQLADFRGARAACNEAHSQSGYHALRSLVAALPQPQPFFSEVRFSGGHRYSARLVADGSTDIAALDCVSAWLLAREEPQVFAQLRCIGHSALVPGLPLITGRHTPPAVVQLLRQSLADCVADPALQATLQLLRIRGFTPLSNDDYLPLRQRAAANLAHLGAW</sequence>
<dbReference type="PANTHER" id="PTHR35841:SF1">
    <property type="entry name" value="PHOSPHONATES-BINDING PERIPLASMIC PROTEIN"/>
    <property type="match status" value="1"/>
</dbReference>
<dbReference type="Pfam" id="PF12974">
    <property type="entry name" value="Phosphonate-bd"/>
    <property type="match status" value="1"/>
</dbReference>
<reference evidence="2" key="1">
    <citation type="journal article" date="2019" name="Int. J. Syst. Evol. Microbiol.">
        <title>The Global Catalogue of Microorganisms (GCM) 10K type strain sequencing project: providing services to taxonomists for standard genome sequencing and annotation.</title>
        <authorList>
            <consortium name="The Broad Institute Genomics Platform"/>
            <consortium name="The Broad Institute Genome Sequencing Center for Infectious Disease"/>
            <person name="Wu L."/>
            <person name="Ma J."/>
        </authorList>
    </citation>
    <scope>NUCLEOTIDE SEQUENCE [LARGE SCALE GENOMIC DNA]</scope>
    <source>
        <strain evidence="2">KCTC 42742</strain>
    </source>
</reference>
<gene>
    <name evidence="1" type="ORF">ACFOLG_08545</name>
</gene>
<evidence type="ECO:0000313" key="1">
    <source>
        <dbReference type="EMBL" id="MFC3532231.1"/>
    </source>
</evidence>
<dbReference type="SUPFAM" id="SSF53850">
    <property type="entry name" value="Periplasmic binding protein-like II"/>
    <property type="match status" value="1"/>
</dbReference>
<dbReference type="EMBL" id="JBHRXN010000022">
    <property type="protein sequence ID" value="MFC3532231.1"/>
    <property type="molecule type" value="Genomic_DNA"/>
</dbReference>